<proteinExistence type="predicted"/>
<dbReference type="InterPro" id="IPR024671">
    <property type="entry name" value="Atg22-like"/>
</dbReference>
<dbReference type="GO" id="GO:0022857">
    <property type="term" value="F:transmembrane transporter activity"/>
    <property type="evidence" value="ECO:0007669"/>
    <property type="project" value="InterPro"/>
</dbReference>
<dbReference type="STRING" id="39480.EUAN_01470"/>
<dbReference type="EMBL" id="MKIE01000001">
    <property type="protein sequence ID" value="OHW63283.1"/>
    <property type="molecule type" value="Genomic_DNA"/>
</dbReference>
<feature type="transmembrane region" description="Helical" evidence="6">
    <location>
        <begin position="288"/>
        <end position="306"/>
    </location>
</feature>
<keyword evidence="3 6" id="KW-0812">Transmembrane</keyword>
<feature type="transmembrane region" description="Helical" evidence="6">
    <location>
        <begin position="72"/>
        <end position="89"/>
    </location>
</feature>
<evidence type="ECO:0000313" key="8">
    <source>
        <dbReference type="EMBL" id="OHW63283.1"/>
    </source>
</evidence>
<evidence type="ECO:0000256" key="5">
    <source>
        <dbReference type="ARBA" id="ARBA00023136"/>
    </source>
</evidence>
<feature type="transmembrane region" description="Helical" evidence="6">
    <location>
        <begin position="223"/>
        <end position="247"/>
    </location>
</feature>
<evidence type="ECO:0000313" key="9">
    <source>
        <dbReference type="Proteomes" id="UP000180254"/>
    </source>
</evidence>
<name>A0A1S1V9J4_9FIRM</name>
<feature type="transmembrane region" description="Helical" evidence="6">
    <location>
        <begin position="253"/>
        <end position="276"/>
    </location>
</feature>
<dbReference type="InterPro" id="IPR036259">
    <property type="entry name" value="MFS_trans_sf"/>
</dbReference>
<dbReference type="PANTHER" id="PTHR23519">
    <property type="entry name" value="AUTOPHAGY-RELATED PROTEIN 22"/>
    <property type="match status" value="1"/>
</dbReference>
<accession>A0A1S1V9J4</accession>
<dbReference type="SUPFAM" id="SSF103473">
    <property type="entry name" value="MFS general substrate transporter"/>
    <property type="match status" value="1"/>
</dbReference>
<keyword evidence="5 6" id="KW-0472">Membrane</keyword>
<feature type="transmembrane region" description="Helical" evidence="6">
    <location>
        <begin position="346"/>
        <end position="365"/>
    </location>
</feature>
<organism evidence="8 9">
    <name type="scientific">Andreesenia angusta</name>
    <dbReference type="NCBI Taxonomy" id="39480"/>
    <lineage>
        <taxon>Bacteria</taxon>
        <taxon>Bacillati</taxon>
        <taxon>Bacillota</taxon>
        <taxon>Tissierellia</taxon>
        <taxon>Tissierellales</taxon>
        <taxon>Gottschalkiaceae</taxon>
        <taxon>Andreesenia</taxon>
    </lineage>
</organism>
<evidence type="ECO:0000256" key="3">
    <source>
        <dbReference type="ARBA" id="ARBA00022692"/>
    </source>
</evidence>
<dbReference type="InterPro" id="IPR020846">
    <property type="entry name" value="MFS_dom"/>
</dbReference>
<reference evidence="8 9" key="1">
    <citation type="submission" date="2016-09" db="EMBL/GenBank/DDBJ databases">
        <title>Genome sequence of Eubacterium angustum.</title>
        <authorList>
            <person name="Poehlein A."/>
            <person name="Daniel R."/>
        </authorList>
    </citation>
    <scope>NUCLEOTIDE SEQUENCE [LARGE SCALE GENOMIC DNA]</scope>
    <source>
        <strain evidence="8 9">DSM 1989</strain>
    </source>
</reference>
<feature type="transmembrane region" description="Helical" evidence="6">
    <location>
        <begin position="312"/>
        <end position="334"/>
    </location>
</feature>
<feature type="transmembrane region" description="Helical" evidence="6">
    <location>
        <begin position="377"/>
        <end position="396"/>
    </location>
</feature>
<dbReference type="Pfam" id="PF11700">
    <property type="entry name" value="ATG22"/>
    <property type="match status" value="1"/>
</dbReference>
<sequence>MLYDWANSIYVAVVMTTLLPIFFKSVTADYGLSNSVADSYWGYATSAATLLISLFAPLLGALGDYSNMKMKIFKTFFYLGVFATGMLFFSSSWRYIIVFYMISLVGYLGANLFYDALIVDVSSSDRMDKVSTYGYAVGYLGGSLLPLAAVILFLLRGDDFSSDLNPAIKISFLATSAWWFVFTIPMLKNVRQVYSKEKEPHLVRSSFGTLYRTIKNISSYRSVFLFLVAYFFYIDGVNTIIHMAIIYGTTMGISNLTLIGALLVTQVVTIPCTLISGVLAKRFGSDRIILSGIAVYIVVCILAYNLQTDFDFWVITVLVGTSQGGLQALSRSYFGKMIPKESSNEFFGFYDILGKFAAIMGPALYGLFSQITGKSQYGVLSILILFVVGGAVFLYASSYEKRRSRQSV</sequence>
<evidence type="ECO:0000256" key="2">
    <source>
        <dbReference type="ARBA" id="ARBA00022448"/>
    </source>
</evidence>
<feature type="transmembrane region" description="Helical" evidence="6">
    <location>
        <begin position="40"/>
        <end position="60"/>
    </location>
</feature>
<evidence type="ECO:0000256" key="1">
    <source>
        <dbReference type="ARBA" id="ARBA00004651"/>
    </source>
</evidence>
<feature type="transmembrane region" description="Helical" evidence="6">
    <location>
        <begin position="9"/>
        <end position="28"/>
    </location>
</feature>
<feature type="transmembrane region" description="Helical" evidence="6">
    <location>
        <begin position="95"/>
        <end position="114"/>
    </location>
</feature>
<dbReference type="Proteomes" id="UP000180254">
    <property type="component" value="Unassembled WGS sequence"/>
</dbReference>
<dbReference type="GO" id="GO:0005886">
    <property type="term" value="C:plasma membrane"/>
    <property type="evidence" value="ECO:0007669"/>
    <property type="project" value="UniProtKB-SubCell"/>
</dbReference>
<dbReference type="InterPro" id="IPR050495">
    <property type="entry name" value="ATG22/LtaA_families"/>
</dbReference>
<dbReference type="Gene3D" id="1.20.1250.20">
    <property type="entry name" value="MFS general substrate transporter like domains"/>
    <property type="match status" value="1"/>
</dbReference>
<dbReference type="AlphaFoldDB" id="A0A1S1V9J4"/>
<feature type="domain" description="Major facilitator superfamily (MFS) profile" evidence="7">
    <location>
        <begin position="1"/>
        <end position="402"/>
    </location>
</feature>
<comment type="caution">
    <text evidence="8">The sequence shown here is derived from an EMBL/GenBank/DDBJ whole genome shotgun (WGS) entry which is preliminary data.</text>
</comment>
<feature type="transmembrane region" description="Helical" evidence="6">
    <location>
        <begin position="167"/>
        <end position="187"/>
    </location>
</feature>
<protein>
    <submittedName>
        <fullName evidence="8">Putative multidrug resistance protein MdtD</fullName>
    </submittedName>
</protein>
<dbReference type="PANTHER" id="PTHR23519:SF1">
    <property type="entry name" value="AUTOPHAGY-RELATED PROTEIN 22"/>
    <property type="match status" value="1"/>
</dbReference>
<gene>
    <name evidence="8" type="primary">mdtD</name>
    <name evidence="8" type="ORF">EUAN_01470</name>
</gene>
<comment type="subcellular location">
    <subcellularLocation>
        <location evidence="1">Cell membrane</location>
        <topology evidence="1">Multi-pass membrane protein</topology>
    </subcellularLocation>
</comment>
<evidence type="ECO:0000259" key="7">
    <source>
        <dbReference type="PROSITE" id="PS50850"/>
    </source>
</evidence>
<keyword evidence="2" id="KW-0813">Transport</keyword>
<keyword evidence="4 6" id="KW-1133">Transmembrane helix</keyword>
<feature type="transmembrane region" description="Helical" evidence="6">
    <location>
        <begin position="135"/>
        <end position="155"/>
    </location>
</feature>
<keyword evidence="9" id="KW-1185">Reference proteome</keyword>
<evidence type="ECO:0000256" key="6">
    <source>
        <dbReference type="SAM" id="Phobius"/>
    </source>
</evidence>
<dbReference type="PROSITE" id="PS50850">
    <property type="entry name" value="MFS"/>
    <property type="match status" value="1"/>
</dbReference>
<evidence type="ECO:0000256" key="4">
    <source>
        <dbReference type="ARBA" id="ARBA00022989"/>
    </source>
</evidence>